<dbReference type="OrthoDB" id="2020070at2759"/>
<dbReference type="KEGG" id="tdl:TDEL_0F03410"/>
<dbReference type="InterPro" id="IPR016181">
    <property type="entry name" value="Acyl_CoA_acyltransferase"/>
</dbReference>
<evidence type="ECO:0000313" key="2">
    <source>
        <dbReference type="EMBL" id="CCE93152.1"/>
    </source>
</evidence>
<dbReference type="SUPFAM" id="SSF55729">
    <property type="entry name" value="Acyl-CoA N-acyltransferases (Nat)"/>
    <property type="match status" value="2"/>
</dbReference>
<name>G8ZX08_TORDE</name>
<evidence type="ECO:0000259" key="1">
    <source>
        <dbReference type="Pfam" id="PF22998"/>
    </source>
</evidence>
<dbReference type="Pfam" id="PF22998">
    <property type="entry name" value="GNAT_LYC1-like"/>
    <property type="match status" value="1"/>
</dbReference>
<dbReference type="GeneID" id="11501747"/>
<feature type="domain" description="LYC1 C-terminal" evidence="1">
    <location>
        <begin position="212"/>
        <end position="399"/>
    </location>
</feature>
<reference evidence="2 3" key="1">
    <citation type="journal article" date="2011" name="Proc. Natl. Acad. Sci. U.S.A.">
        <title>Evolutionary erosion of yeast sex chromosomes by mating-type switching accidents.</title>
        <authorList>
            <person name="Gordon J.L."/>
            <person name="Armisen D."/>
            <person name="Proux-Wera E."/>
            <person name="Oheigeartaigh S.S."/>
            <person name="Byrne K.P."/>
            <person name="Wolfe K.H."/>
        </authorList>
    </citation>
    <scope>NUCLEOTIDE SEQUENCE [LARGE SCALE GENOMIC DNA]</scope>
    <source>
        <strain evidence="3">ATCC 10662 / CBS 1146 / NBRC 0425 / NCYC 2629 / NRRL Y-866</strain>
    </source>
</reference>
<dbReference type="PANTHER" id="PTHR34815">
    <property type="entry name" value="LYSINE ACETYLTRANSFERASE"/>
    <property type="match status" value="1"/>
</dbReference>
<dbReference type="STRING" id="1076872.G8ZX08"/>
<dbReference type="InParanoid" id="G8ZX08"/>
<proteinExistence type="predicted"/>
<dbReference type="InterPro" id="IPR053013">
    <property type="entry name" value="LAT"/>
</dbReference>
<dbReference type="FunCoup" id="G8ZX08">
    <property type="interactions" value="106"/>
</dbReference>
<dbReference type="RefSeq" id="XP_003682363.1">
    <property type="nucleotide sequence ID" value="XM_003682315.1"/>
</dbReference>
<dbReference type="Gene3D" id="3.40.630.30">
    <property type="match status" value="1"/>
</dbReference>
<dbReference type="AlphaFoldDB" id="G8ZX08"/>
<protein>
    <recommendedName>
        <fullName evidence="1">LYC1 C-terminal domain-containing protein</fullName>
    </recommendedName>
</protein>
<evidence type="ECO:0000313" key="3">
    <source>
        <dbReference type="Proteomes" id="UP000005627"/>
    </source>
</evidence>
<dbReference type="InterPro" id="IPR055100">
    <property type="entry name" value="GNAT_LYC1-like"/>
</dbReference>
<keyword evidence="3" id="KW-1185">Reference proteome</keyword>
<accession>G8ZX08</accession>
<dbReference type="EMBL" id="HE616747">
    <property type="protein sequence ID" value="CCE93152.1"/>
    <property type="molecule type" value="Genomic_DNA"/>
</dbReference>
<dbReference type="PANTHER" id="PTHR34815:SF2">
    <property type="entry name" value="N-ACETYLTRANSFERASE DOMAIN-CONTAINING PROTEIN"/>
    <property type="match status" value="1"/>
</dbReference>
<dbReference type="HOGENOM" id="CLU_683473_0_0_1"/>
<dbReference type="eggNOG" id="ENOG502QPR6">
    <property type="taxonomic scope" value="Eukaryota"/>
</dbReference>
<gene>
    <name evidence="2" type="primary">TDEL0F03410</name>
    <name evidence="2" type="ORF">TDEL_0F03410</name>
</gene>
<dbReference type="Proteomes" id="UP000005627">
    <property type="component" value="Chromosome 6"/>
</dbReference>
<sequence length="399" mass="46050">MTVPVPANLSFEENTDPEVVRYTHLENGKTWKGLQTLEEYSQREKLLGESSIATKGQSSEMKEKFPVGHELFGLKYFVLKDKNLEESSKTSQIVSSCEALCRLGYAIYPESNGKIVPVLTVCIGGVYTPHDHRGKGYARTMIGELNKHFDKLSKAPDAPEFVRYTVLTLYSEVGEYYSKSGYYSLHVPLHIVKDLDEFFDRFWGQEVLEEGRSLGFDDYKDLVALQQKKFDSQLMALHKQYPEKFVFTVASDIDIYKWFEIRDIFLMEKTNRHQNNLKFGFALKDDNHIIWHHHWNADALVIVKVFVKEEMDGQHYSSTLKKLIAQALSEAKKCGLKNLIFWDEEIPIKKLPELYSILTKMEDGSKVFAENGSLSAVRPPNGFSMEDTIWDNNTKFCWF</sequence>
<organism evidence="2 3">
    <name type="scientific">Torulaspora delbrueckii</name>
    <name type="common">Yeast</name>
    <name type="synonym">Candida colliculosa</name>
    <dbReference type="NCBI Taxonomy" id="4950"/>
    <lineage>
        <taxon>Eukaryota</taxon>
        <taxon>Fungi</taxon>
        <taxon>Dikarya</taxon>
        <taxon>Ascomycota</taxon>
        <taxon>Saccharomycotina</taxon>
        <taxon>Saccharomycetes</taxon>
        <taxon>Saccharomycetales</taxon>
        <taxon>Saccharomycetaceae</taxon>
        <taxon>Torulaspora</taxon>
    </lineage>
</organism>